<dbReference type="Proteomes" id="UP000738325">
    <property type="component" value="Unassembled WGS sequence"/>
</dbReference>
<feature type="non-terminal residue" evidence="1">
    <location>
        <position position="1"/>
    </location>
</feature>
<protein>
    <submittedName>
        <fullName evidence="1">Uncharacterized protein</fullName>
    </submittedName>
</protein>
<evidence type="ECO:0000313" key="1">
    <source>
        <dbReference type="EMBL" id="KAG0300302.1"/>
    </source>
</evidence>
<reference evidence="1" key="1">
    <citation type="journal article" date="2020" name="Fungal Divers.">
        <title>Resolving the Mortierellaceae phylogeny through synthesis of multi-gene phylogenetics and phylogenomics.</title>
        <authorList>
            <person name="Vandepol N."/>
            <person name="Liber J."/>
            <person name="Desiro A."/>
            <person name="Na H."/>
            <person name="Kennedy M."/>
            <person name="Barry K."/>
            <person name="Grigoriev I.V."/>
            <person name="Miller A.N."/>
            <person name="O'Donnell K."/>
            <person name="Stajich J.E."/>
            <person name="Bonito G."/>
        </authorList>
    </citation>
    <scope>NUCLEOTIDE SEQUENCE</scope>
    <source>
        <strain evidence="1">REB-010B</strain>
    </source>
</reference>
<sequence length="124" mass="13690">MSVARTYRIHRDYSGSVVNIIRMDTGLISAPALNQFDDRIMKRPTIDQLSPAPQSFTSATYKVFNVTSNTSVVHGTWMTLITIKYAGKDDQAYNGPEAALTIPLGSSHILYPAIFLKPTSRLAI</sequence>
<keyword evidence="2" id="KW-1185">Reference proteome</keyword>
<evidence type="ECO:0000313" key="2">
    <source>
        <dbReference type="Proteomes" id="UP000738325"/>
    </source>
</evidence>
<dbReference type="EMBL" id="JAAAIP010002398">
    <property type="protein sequence ID" value="KAG0300302.1"/>
    <property type="molecule type" value="Genomic_DNA"/>
</dbReference>
<organism evidence="1 2">
    <name type="scientific">Dissophora globulifera</name>
    <dbReference type="NCBI Taxonomy" id="979702"/>
    <lineage>
        <taxon>Eukaryota</taxon>
        <taxon>Fungi</taxon>
        <taxon>Fungi incertae sedis</taxon>
        <taxon>Mucoromycota</taxon>
        <taxon>Mortierellomycotina</taxon>
        <taxon>Mortierellomycetes</taxon>
        <taxon>Mortierellales</taxon>
        <taxon>Mortierellaceae</taxon>
        <taxon>Dissophora</taxon>
    </lineage>
</organism>
<gene>
    <name evidence="1" type="ORF">BGZ99_003824</name>
</gene>
<name>A0A9P6QVT8_9FUNG</name>
<proteinExistence type="predicted"/>
<dbReference type="AlphaFoldDB" id="A0A9P6QVT8"/>
<accession>A0A9P6QVT8</accession>
<comment type="caution">
    <text evidence="1">The sequence shown here is derived from an EMBL/GenBank/DDBJ whole genome shotgun (WGS) entry which is preliminary data.</text>
</comment>